<evidence type="ECO:0000256" key="1">
    <source>
        <dbReference type="ARBA" id="ARBA00012513"/>
    </source>
</evidence>
<dbReference type="PROSITE" id="PS50011">
    <property type="entry name" value="PROTEIN_KINASE_DOM"/>
    <property type="match status" value="1"/>
</dbReference>
<keyword evidence="4 9" id="KW-0547">Nucleotide-binding</keyword>
<feature type="binding site" evidence="9">
    <location>
        <position position="45"/>
    </location>
    <ligand>
        <name>ATP</name>
        <dbReference type="ChEBI" id="CHEBI:30616"/>
    </ligand>
</feature>
<dbReference type="AlphaFoldDB" id="A0A402A0L9"/>
<dbReference type="GO" id="GO:0005524">
    <property type="term" value="F:ATP binding"/>
    <property type="evidence" value="ECO:0007669"/>
    <property type="project" value="UniProtKB-UniRule"/>
</dbReference>
<keyword evidence="2" id="KW-0723">Serine/threonine-protein kinase</keyword>
<protein>
    <recommendedName>
        <fullName evidence="1">non-specific serine/threonine protein kinase</fullName>
        <ecNumber evidence="1">2.7.11.1</ecNumber>
    </recommendedName>
</protein>
<dbReference type="FunFam" id="1.10.510.10:FF:000021">
    <property type="entry name" value="Serine/threonine protein kinase"/>
    <property type="match status" value="1"/>
</dbReference>
<comment type="catalytic activity">
    <reaction evidence="7">
        <text>L-threonyl-[protein] + ATP = O-phospho-L-threonyl-[protein] + ADP + H(+)</text>
        <dbReference type="Rhea" id="RHEA:46608"/>
        <dbReference type="Rhea" id="RHEA-COMP:11060"/>
        <dbReference type="Rhea" id="RHEA-COMP:11605"/>
        <dbReference type="ChEBI" id="CHEBI:15378"/>
        <dbReference type="ChEBI" id="CHEBI:30013"/>
        <dbReference type="ChEBI" id="CHEBI:30616"/>
        <dbReference type="ChEBI" id="CHEBI:61977"/>
        <dbReference type="ChEBI" id="CHEBI:456216"/>
        <dbReference type="EC" id="2.7.11.1"/>
    </reaction>
</comment>
<name>A0A402A0L9_9CHLR</name>
<evidence type="ECO:0000256" key="3">
    <source>
        <dbReference type="ARBA" id="ARBA00022679"/>
    </source>
</evidence>
<proteinExistence type="predicted"/>
<evidence type="ECO:0000256" key="7">
    <source>
        <dbReference type="ARBA" id="ARBA00047899"/>
    </source>
</evidence>
<dbReference type="InterPro" id="IPR008271">
    <property type="entry name" value="Ser/Thr_kinase_AS"/>
</dbReference>
<dbReference type="InterPro" id="IPR017441">
    <property type="entry name" value="Protein_kinase_ATP_BS"/>
</dbReference>
<keyword evidence="5" id="KW-0418">Kinase</keyword>
<dbReference type="InterPro" id="IPR000719">
    <property type="entry name" value="Prot_kinase_dom"/>
</dbReference>
<keyword evidence="3" id="KW-0808">Transferase</keyword>
<gene>
    <name evidence="11" type="ORF">KTT_24840</name>
</gene>
<evidence type="ECO:0000256" key="8">
    <source>
        <dbReference type="ARBA" id="ARBA00048679"/>
    </source>
</evidence>
<dbReference type="InterPro" id="IPR011009">
    <property type="entry name" value="Kinase-like_dom_sf"/>
</dbReference>
<evidence type="ECO:0000256" key="6">
    <source>
        <dbReference type="ARBA" id="ARBA00022840"/>
    </source>
</evidence>
<dbReference type="Proteomes" id="UP000287352">
    <property type="component" value="Unassembled WGS sequence"/>
</dbReference>
<evidence type="ECO:0000256" key="4">
    <source>
        <dbReference type="ARBA" id="ARBA00022741"/>
    </source>
</evidence>
<dbReference type="EC" id="2.7.11.1" evidence="1"/>
<comment type="caution">
    <text evidence="11">The sequence shown here is derived from an EMBL/GenBank/DDBJ whole genome shotgun (WGS) entry which is preliminary data.</text>
</comment>
<sequence>MAELQDPLLGKKLGPYRIEGKLGQGGMASVYKGSHTRLQRDVAIKVISSQIADQADFQARFELEARVIAKLDHPNIVSVYDFGEEQHITYLAMQYIGGGTLRDRLHGQNLSYQQAITYTLQMARALHHAHQHGIVHRDVKPQNMLVDANNADHLLLSDFGIAKLFDTPTDTSHWNPQVPRQTPAAPELTSIDQIVGTAEYMAPEQALRQTVDARTDVYALGVVLFLMLTGRPPFRANTAVGIILQHIQTPPPAVQQLNPLVPSALAQITARALAKDPAARFQSAEEMAQALEMTQSALSSSSLAPVPQVDKPVFLPPGSAQSQPSARNSIAPFYAHPFVSDKQAGPTTLTAPPVAAVPGLRRIPTKQRSRPWQSLIPLVILIALGVASWQLFPLLHLSFSLPGGSNQTITSANFTENFQDNRRNWSMTNNGLEAQISNHTYEITVDDDQSHFPYPQDQNDLPPIFTLSSQLTLNHGNTAALYGISFNLNIDDQNHLTSYYAFVLGGDGKTYGLLKYNTDTQQSEAISTGSSTAIHNATKNTLKVSANHGHFQFFINDQLIAINGQTTTTDTSYSGGKVGLFFAGKDANFSVGTTQLSILSK</sequence>
<organism evidence="11 12">
    <name type="scientific">Tengunoibacter tsumagoiensis</name>
    <dbReference type="NCBI Taxonomy" id="2014871"/>
    <lineage>
        <taxon>Bacteria</taxon>
        <taxon>Bacillati</taxon>
        <taxon>Chloroflexota</taxon>
        <taxon>Ktedonobacteria</taxon>
        <taxon>Ktedonobacterales</taxon>
        <taxon>Dictyobacteraceae</taxon>
        <taxon>Tengunoibacter</taxon>
    </lineage>
</organism>
<dbReference type="PANTHER" id="PTHR43289">
    <property type="entry name" value="MITOGEN-ACTIVATED PROTEIN KINASE KINASE KINASE 20-RELATED"/>
    <property type="match status" value="1"/>
</dbReference>
<keyword evidence="12" id="KW-1185">Reference proteome</keyword>
<dbReference type="PROSITE" id="PS00108">
    <property type="entry name" value="PROTEIN_KINASE_ST"/>
    <property type="match status" value="1"/>
</dbReference>
<dbReference type="Pfam" id="PF00069">
    <property type="entry name" value="Pkinase"/>
    <property type="match status" value="1"/>
</dbReference>
<feature type="domain" description="Protein kinase" evidence="10">
    <location>
        <begin position="16"/>
        <end position="298"/>
    </location>
</feature>
<dbReference type="EMBL" id="BIFR01000001">
    <property type="protein sequence ID" value="GCE12625.1"/>
    <property type="molecule type" value="Genomic_DNA"/>
</dbReference>
<dbReference type="SMART" id="SM00220">
    <property type="entry name" value="S_TKc"/>
    <property type="match status" value="1"/>
</dbReference>
<evidence type="ECO:0000313" key="12">
    <source>
        <dbReference type="Proteomes" id="UP000287352"/>
    </source>
</evidence>
<dbReference type="GO" id="GO:0004674">
    <property type="term" value="F:protein serine/threonine kinase activity"/>
    <property type="evidence" value="ECO:0007669"/>
    <property type="project" value="UniProtKB-KW"/>
</dbReference>
<evidence type="ECO:0000256" key="2">
    <source>
        <dbReference type="ARBA" id="ARBA00022527"/>
    </source>
</evidence>
<dbReference type="FunFam" id="3.30.200.20:FF:000035">
    <property type="entry name" value="Serine/threonine protein kinase Stk1"/>
    <property type="match status" value="1"/>
</dbReference>
<evidence type="ECO:0000259" key="10">
    <source>
        <dbReference type="PROSITE" id="PS50011"/>
    </source>
</evidence>
<accession>A0A402A0L9</accession>
<evidence type="ECO:0000256" key="5">
    <source>
        <dbReference type="ARBA" id="ARBA00022777"/>
    </source>
</evidence>
<evidence type="ECO:0000313" key="11">
    <source>
        <dbReference type="EMBL" id="GCE12625.1"/>
    </source>
</evidence>
<comment type="catalytic activity">
    <reaction evidence="8">
        <text>L-seryl-[protein] + ATP = O-phospho-L-seryl-[protein] + ADP + H(+)</text>
        <dbReference type="Rhea" id="RHEA:17989"/>
        <dbReference type="Rhea" id="RHEA-COMP:9863"/>
        <dbReference type="Rhea" id="RHEA-COMP:11604"/>
        <dbReference type="ChEBI" id="CHEBI:15378"/>
        <dbReference type="ChEBI" id="CHEBI:29999"/>
        <dbReference type="ChEBI" id="CHEBI:30616"/>
        <dbReference type="ChEBI" id="CHEBI:83421"/>
        <dbReference type="ChEBI" id="CHEBI:456216"/>
        <dbReference type="EC" id="2.7.11.1"/>
    </reaction>
</comment>
<evidence type="ECO:0000256" key="9">
    <source>
        <dbReference type="PROSITE-ProRule" id="PRU10141"/>
    </source>
</evidence>
<dbReference type="CDD" id="cd14014">
    <property type="entry name" value="STKc_PknB_like"/>
    <property type="match status" value="1"/>
</dbReference>
<keyword evidence="6 9" id="KW-0067">ATP-binding</keyword>
<dbReference type="RefSeq" id="WP_161975456.1">
    <property type="nucleotide sequence ID" value="NZ_BIFR01000001.1"/>
</dbReference>
<dbReference type="Gene3D" id="2.60.120.560">
    <property type="entry name" value="Exo-inulinase, domain 1"/>
    <property type="match status" value="1"/>
</dbReference>
<dbReference type="Gene3D" id="1.10.510.10">
    <property type="entry name" value="Transferase(Phosphotransferase) domain 1"/>
    <property type="match status" value="1"/>
</dbReference>
<dbReference type="SUPFAM" id="SSF56112">
    <property type="entry name" value="Protein kinase-like (PK-like)"/>
    <property type="match status" value="1"/>
</dbReference>
<reference evidence="12" key="1">
    <citation type="submission" date="2018-12" db="EMBL/GenBank/DDBJ databases">
        <title>Tengunoibacter tsumagoiensis gen. nov., sp. nov., Dictyobacter kobayashii sp. nov., D. alpinus sp. nov., and D. joshuensis sp. nov. and description of Dictyobacteraceae fam. nov. within the order Ktedonobacterales isolated from Tengu-no-mugimeshi.</title>
        <authorList>
            <person name="Wang C.M."/>
            <person name="Zheng Y."/>
            <person name="Sakai Y."/>
            <person name="Toyoda A."/>
            <person name="Minakuchi Y."/>
            <person name="Abe K."/>
            <person name="Yokota A."/>
            <person name="Yabe S."/>
        </authorList>
    </citation>
    <scope>NUCLEOTIDE SEQUENCE [LARGE SCALE GENOMIC DNA]</scope>
    <source>
        <strain evidence="12">Uno3</strain>
    </source>
</reference>
<dbReference type="PROSITE" id="PS00107">
    <property type="entry name" value="PROTEIN_KINASE_ATP"/>
    <property type="match status" value="1"/>
</dbReference>
<dbReference type="PANTHER" id="PTHR43289:SF6">
    <property type="entry name" value="SERINE_THREONINE-PROTEIN KINASE NEKL-3"/>
    <property type="match status" value="1"/>
</dbReference>
<dbReference type="Gene3D" id="3.30.200.20">
    <property type="entry name" value="Phosphorylase Kinase, domain 1"/>
    <property type="match status" value="1"/>
</dbReference>